<proteinExistence type="predicted"/>
<evidence type="ECO:0000313" key="2">
    <source>
        <dbReference type="Proteomes" id="UP001168098"/>
    </source>
</evidence>
<dbReference type="AlphaFoldDB" id="A0AA39DQG6"/>
<dbReference type="EMBL" id="JARBHA010000009">
    <property type="protein sequence ID" value="KAJ9693293.1"/>
    <property type="molecule type" value="Genomic_DNA"/>
</dbReference>
<accession>A0AA39DQG6</accession>
<reference evidence="1 2" key="1">
    <citation type="journal article" date="2023" name="BMC Biotechnol.">
        <title>Vitis rotundifolia cv Carlos genome sequencing.</title>
        <authorList>
            <person name="Huff M."/>
            <person name="Hulse-Kemp A."/>
            <person name="Scheffler B."/>
            <person name="Youngblood R."/>
            <person name="Simpson S."/>
            <person name="Babiker E."/>
            <person name="Staton M."/>
        </authorList>
    </citation>
    <scope>NUCLEOTIDE SEQUENCE [LARGE SCALE GENOMIC DNA]</scope>
    <source>
        <tissue evidence="1">Leaf</tissue>
    </source>
</reference>
<protein>
    <recommendedName>
        <fullName evidence="3">Retrovirus-related Pol polyprotein from transposon TNT 1-94</fullName>
    </recommendedName>
</protein>
<keyword evidence="2" id="KW-1185">Reference proteome</keyword>
<dbReference type="Proteomes" id="UP001168098">
    <property type="component" value="Unassembled WGS sequence"/>
</dbReference>
<dbReference type="Pfam" id="PF14223">
    <property type="entry name" value="Retrotran_gag_2"/>
    <property type="match status" value="1"/>
</dbReference>
<evidence type="ECO:0008006" key="3">
    <source>
        <dbReference type="Google" id="ProtNLM"/>
    </source>
</evidence>
<sequence length="131" mass="14717">MVGSKILFEIWQKLEKLFTSQCKAHIMQHKMQLQTMKKGGANMVEYLLKMKGIIDALASTGHIVSEDDQILHVLTGLSVEYDALVVSITSRSVSLKFEDVVALLMALETRLEQHHHTLVETNPLDINITTS</sequence>
<dbReference type="PANTHER" id="PTHR47481">
    <property type="match status" value="1"/>
</dbReference>
<organism evidence="1 2">
    <name type="scientific">Vitis rotundifolia</name>
    <name type="common">Muscadine grape</name>
    <dbReference type="NCBI Taxonomy" id="103349"/>
    <lineage>
        <taxon>Eukaryota</taxon>
        <taxon>Viridiplantae</taxon>
        <taxon>Streptophyta</taxon>
        <taxon>Embryophyta</taxon>
        <taxon>Tracheophyta</taxon>
        <taxon>Spermatophyta</taxon>
        <taxon>Magnoliopsida</taxon>
        <taxon>eudicotyledons</taxon>
        <taxon>Gunneridae</taxon>
        <taxon>Pentapetalae</taxon>
        <taxon>rosids</taxon>
        <taxon>Vitales</taxon>
        <taxon>Vitaceae</taxon>
        <taxon>Viteae</taxon>
        <taxon>Vitis</taxon>
    </lineage>
</organism>
<evidence type="ECO:0000313" key="1">
    <source>
        <dbReference type="EMBL" id="KAJ9693293.1"/>
    </source>
</evidence>
<dbReference type="PANTHER" id="PTHR47481:SF31">
    <property type="entry name" value="OS01G0873500 PROTEIN"/>
    <property type="match status" value="1"/>
</dbReference>
<name>A0AA39DQG6_VITRO</name>
<gene>
    <name evidence="1" type="ORF">PVL29_012164</name>
</gene>
<comment type="caution">
    <text evidence="1">The sequence shown here is derived from an EMBL/GenBank/DDBJ whole genome shotgun (WGS) entry which is preliminary data.</text>
</comment>